<gene>
    <name evidence="1" type="primary">fimU</name>
    <name evidence="1" type="ORF">SEML1_0113</name>
</gene>
<sequence>MKRASRGFTIIEVMLFLAVTGVLAVGILASVGSTLGLQRYRDAVDGFSSYIQGQYGQTINVRNDIDDHRECAADGTFSIAHSAPPGTSETCVIVGRLVTTANGQTFQSQPIYMSGVTNTFLKSGVGDDVVFTTDTAANRRLFIDSSAQPQTYQLDWGVRTQPPATGDNAWAIAIVRSPISGVIHTYTMRRASVMLDQLVVEGNRRNDSVICIDPSGWLAGQTLGVVIAADAPGASGVVTRTEGCN</sequence>
<organism evidence="1 2">
    <name type="scientific">Candidatus Southlakia epibionticum</name>
    <dbReference type="NCBI Taxonomy" id="3043284"/>
    <lineage>
        <taxon>Bacteria</taxon>
        <taxon>Candidatus Saccharimonadota</taxon>
        <taxon>Candidatus Saccharimonadia</taxon>
        <taxon>Candidatus Saccharimonadales</taxon>
        <taxon>Candidatus Saccharimonadaceae</taxon>
        <taxon>Candidatus Southlakia</taxon>
    </lineage>
</organism>
<dbReference type="Pfam" id="PF07963">
    <property type="entry name" value="N_methyl"/>
    <property type="match status" value="1"/>
</dbReference>
<dbReference type="Proteomes" id="UP001177295">
    <property type="component" value="Chromosome"/>
</dbReference>
<accession>A0ABY8WY21</accession>
<evidence type="ECO:0000313" key="1">
    <source>
        <dbReference type="EMBL" id="WIO45753.1"/>
    </source>
</evidence>
<reference evidence="1 2" key="1">
    <citation type="journal article" date="2023" name="Cell">
        <title>Genetic manipulation of Patescibacteria provides mechanistic insights into microbial dark matter and the epibiotic lifestyle.</title>
        <authorList>
            <person name="Wang Y."/>
            <person name="Gallagher L.A."/>
            <person name="Andrade P.A."/>
            <person name="Liu A."/>
            <person name="Humphreys I.R."/>
            <person name="Turkarslan S."/>
            <person name="Cutler K.J."/>
            <person name="Arrieta-Ortiz M.L."/>
            <person name="Li Y."/>
            <person name="Radey M.C."/>
            <person name="McLean J.S."/>
            <person name="Cong Q."/>
            <person name="Baker D."/>
            <person name="Baliga N.S."/>
            <person name="Peterson S.B."/>
            <person name="Mougous J.D."/>
        </authorList>
    </citation>
    <scope>NUCLEOTIDE SEQUENCE [LARGE SCALE GENOMIC DNA]</scope>
    <source>
        <strain evidence="1 2">ML1</strain>
    </source>
</reference>
<dbReference type="EMBL" id="CP124550">
    <property type="protein sequence ID" value="WIO45753.1"/>
    <property type="molecule type" value="Genomic_DNA"/>
</dbReference>
<keyword evidence="2" id="KW-1185">Reference proteome</keyword>
<protein>
    <submittedName>
        <fullName evidence="1">Type II secretion system GspH family protein</fullName>
    </submittedName>
</protein>
<evidence type="ECO:0000313" key="2">
    <source>
        <dbReference type="Proteomes" id="UP001177295"/>
    </source>
</evidence>
<dbReference type="InterPro" id="IPR012902">
    <property type="entry name" value="N_methyl_site"/>
</dbReference>
<proteinExistence type="predicted"/>
<dbReference type="RefSeq" id="WP_376754126.1">
    <property type="nucleotide sequence ID" value="NZ_CP124550.1"/>
</dbReference>
<name>A0ABY8WY21_9BACT</name>